<feature type="compositionally biased region" description="Basic and acidic residues" evidence="1">
    <location>
        <begin position="45"/>
        <end position="54"/>
    </location>
</feature>
<organism evidence="2 3">
    <name type="scientific">Streptomyces angustmyceticus</name>
    <dbReference type="NCBI Taxonomy" id="285578"/>
    <lineage>
        <taxon>Bacteria</taxon>
        <taxon>Bacillati</taxon>
        <taxon>Actinomycetota</taxon>
        <taxon>Actinomycetes</taxon>
        <taxon>Kitasatosporales</taxon>
        <taxon>Streptomycetaceae</taxon>
        <taxon>Streptomyces</taxon>
    </lineage>
</organism>
<evidence type="ECO:0008006" key="4">
    <source>
        <dbReference type="Google" id="ProtNLM"/>
    </source>
</evidence>
<dbReference type="AlphaFoldDB" id="A0A5J4LL38"/>
<keyword evidence="3" id="KW-1185">Reference proteome</keyword>
<comment type="caution">
    <text evidence="2">The sequence shown here is derived from an EMBL/GenBank/DDBJ whole genome shotgun (WGS) entry which is preliminary data.</text>
</comment>
<reference evidence="2 3" key="1">
    <citation type="submission" date="2019-10" db="EMBL/GenBank/DDBJ databases">
        <title>Whole genome shotgun sequence of Streptomyces angustmyceticus NBRC 3934.</title>
        <authorList>
            <person name="Hosoyama A."/>
            <person name="Ichikawa N."/>
            <person name="Kimura A."/>
            <person name="Kitahashi Y."/>
            <person name="Komaki H."/>
            <person name="Uohara A."/>
        </authorList>
    </citation>
    <scope>NUCLEOTIDE SEQUENCE [LARGE SCALE GENOMIC DNA]</scope>
    <source>
        <strain evidence="2 3">NBRC 3934</strain>
    </source>
</reference>
<evidence type="ECO:0000313" key="2">
    <source>
        <dbReference type="EMBL" id="GES32280.1"/>
    </source>
</evidence>
<evidence type="ECO:0000256" key="1">
    <source>
        <dbReference type="SAM" id="MobiDB-lite"/>
    </source>
</evidence>
<proteinExistence type="predicted"/>
<dbReference type="EMBL" id="BLAG01000013">
    <property type="protein sequence ID" value="GES32280.1"/>
    <property type="molecule type" value="Genomic_DNA"/>
</dbReference>
<accession>A0A5J4LL38</accession>
<dbReference type="Proteomes" id="UP000325598">
    <property type="component" value="Unassembled WGS sequence"/>
</dbReference>
<name>A0A5J4LL38_9ACTN</name>
<protein>
    <recommendedName>
        <fullName evidence="4">Sialidase domain-containing protein</fullName>
    </recommendedName>
</protein>
<dbReference type="OrthoDB" id="4323700at2"/>
<feature type="region of interest" description="Disordered" evidence="1">
    <location>
        <begin position="37"/>
        <end position="62"/>
    </location>
</feature>
<sequence>MTTSGEILTHEPDDDARIPGLGTEQRVLMTLRISHDSGRTWGPVREVREEEHPATFDNPGRFPPCMCRRCTGHKPRVGASPRVVS</sequence>
<gene>
    <name evidence="2" type="ORF">San01_47670</name>
</gene>
<evidence type="ECO:0000313" key="3">
    <source>
        <dbReference type="Proteomes" id="UP000325598"/>
    </source>
</evidence>